<reference evidence="4 5" key="1">
    <citation type="submission" date="2018-11" db="EMBL/GenBank/DDBJ databases">
        <title>Genome sequence of Saitozyma podzolica DSM 27192.</title>
        <authorList>
            <person name="Aliyu H."/>
            <person name="Gorte O."/>
            <person name="Ochsenreither K."/>
        </authorList>
    </citation>
    <scope>NUCLEOTIDE SEQUENCE [LARGE SCALE GENOMIC DNA]</scope>
    <source>
        <strain evidence="4 5">DSM 27192</strain>
    </source>
</reference>
<evidence type="ECO:0000256" key="3">
    <source>
        <dbReference type="SAM" id="MobiDB-lite"/>
    </source>
</evidence>
<organism evidence="4 5">
    <name type="scientific">Saitozyma podzolica</name>
    <dbReference type="NCBI Taxonomy" id="1890683"/>
    <lineage>
        <taxon>Eukaryota</taxon>
        <taxon>Fungi</taxon>
        <taxon>Dikarya</taxon>
        <taxon>Basidiomycota</taxon>
        <taxon>Agaricomycotina</taxon>
        <taxon>Tremellomycetes</taxon>
        <taxon>Tremellales</taxon>
        <taxon>Trimorphomycetaceae</taxon>
        <taxon>Saitozyma</taxon>
    </lineage>
</organism>
<keyword evidence="2" id="KW-0862">Zinc</keyword>
<accession>A0A427YMG1</accession>
<dbReference type="PROSITE" id="PS50143">
    <property type="entry name" value="BIR_REPEAT_2"/>
    <property type="match status" value="2"/>
</dbReference>
<evidence type="ECO:0008006" key="6">
    <source>
        <dbReference type="Google" id="ProtNLM"/>
    </source>
</evidence>
<feature type="compositionally biased region" description="Pro residues" evidence="3">
    <location>
        <begin position="464"/>
        <end position="473"/>
    </location>
</feature>
<keyword evidence="5" id="KW-1185">Reference proteome</keyword>
<dbReference type="InterPro" id="IPR051190">
    <property type="entry name" value="Baculoviral_IAP"/>
</dbReference>
<evidence type="ECO:0000313" key="4">
    <source>
        <dbReference type="EMBL" id="RSH92247.1"/>
    </source>
</evidence>
<proteinExistence type="predicted"/>
<feature type="compositionally biased region" description="Acidic residues" evidence="3">
    <location>
        <begin position="366"/>
        <end position="380"/>
    </location>
</feature>
<dbReference type="STRING" id="1890683.A0A427YMG1"/>
<feature type="compositionally biased region" description="Pro residues" evidence="3">
    <location>
        <begin position="434"/>
        <end position="451"/>
    </location>
</feature>
<sequence length="588" mass="64570">MAPPPPPAYHIQDNRLASFSGITKPKSLAKPAFPLSSSSHPHLTPENLARAGFYHNPSEQEGYDTCKCFLCGVELGGWDPDDDPFEEHARRGGCAWGEIVCQVNADRKNGKLKTVFDTPESMPSSKQTTSVREQTFKQWWPRKKKGWLPTVKNLARAGFVYTPESGEDDDTVTCPYCQKSLNGWEATDDPMKIHFDKAPQCYFFVAELSTDNSGKAAIAGTKAAGRRGNRATTAAPSEAAPTEADVDSAVEPAEQTALRQSTRKPPKPRATTTKAKGGRGRKKAATEDLPEDDEEEVVVVPETQMEDVNAEEDLIEAEPQAEAEAADQADKAEDVVELEEGTKEKPKSKARKPRATTRGRKKKTDEEEEQPKDEEQDVEAVEAQPLVQPPDSKSSKSSKPSKPSKSTQSKAFKPAQSSDKPSKPSSKPSKPSEKPLPPLPPPSLPTSPQPHPLSQLERFANIPPTSPAVPTPRPKSTLVSSRPAIQPSPRADLPREVLDKSVHQGALEARSVMDDLVKSPVLARIMGGQTDEEDIEIPLTEEQKGMTLEELVRSEMKKRYDALQREGGDMISQWEDRAKEARKRIETV</sequence>
<dbReference type="EMBL" id="RSCD01000006">
    <property type="protein sequence ID" value="RSH92247.1"/>
    <property type="molecule type" value="Genomic_DNA"/>
</dbReference>
<protein>
    <recommendedName>
        <fullName evidence="6">BIR-domain-containing protein</fullName>
    </recommendedName>
</protein>
<dbReference type="PANTHER" id="PTHR46771">
    <property type="entry name" value="DETERIN"/>
    <property type="match status" value="1"/>
</dbReference>
<feature type="compositionally biased region" description="Basic residues" evidence="3">
    <location>
        <begin position="348"/>
        <end position="362"/>
    </location>
</feature>
<feature type="compositionally biased region" description="Low complexity" evidence="3">
    <location>
        <begin position="230"/>
        <end position="243"/>
    </location>
</feature>
<feature type="compositionally biased region" description="Basic and acidic residues" evidence="3">
    <location>
        <begin position="328"/>
        <end position="347"/>
    </location>
</feature>
<dbReference type="SMART" id="SM00238">
    <property type="entry name" value="BIR"/>
    <property type="match status" value="2"/>
</dbReference>
<evidence type="ECO:0000256" key="1">
    <source>
        <dbReference type="ARBA" id="ARBA00022723"/>
    </source>
</evidence>
<feature type="region of interest" description="Disordered" evidence="3">
    <location>
        <begin position="220"/>
        <end position="497"/>
    </location>
</feature>
<dbReference type="CDD" id="cd00022">
    <property type="entry name" value="BIR"/>
    <property type="match status" value="2"/>
</dbReference>
<feature type="compositionally biased region" description="Low complexity" evidence="3">
    <location>
        <begin position="389"/>
        <end position="429"/>
    </location>
</feature>
<dbReference type="Gene3D" id="1.10.1170.10">
    <property type="entry name" value="Inhibitor Of Apoptosis Protein (2mihbC-IAP-1), Chain A"/>
    <property type="match status" value="2"/>
</dbReference>
<gene>
    <name evidence="4" type="ORF">EHS25_008662</name>
</gene>
<evidence type="ECO:0000313" key="5">
    <source>
        <dbReference type="Proteomes" id="UP000279259"/>
    </source>
</evidence>
<dbReference type="InterPro" id="IPR001370">
    <property type="entry name" value="BIR_rpt"/>
</dbReference>
<name>A0A427YMG1_9TREE</name>
<dbReference type="Proteomes" id="UP000279259">
    <property type="component" value="Unassembled WGS sequence"/>
</dbReference>
<dbReference type="SUPFAM" id="SSF57924">
    <property type="entry name" value="Inhibitor of apoptosis (IAP) repeat"/>
    <property type="match status" value="2"/>
</dbReference>
<dbReference type="GO" id="GO:0046872">
    <property type="term" value="F:metal ion binding"/>
    <property type="evidence" value="ECO:0007669"/>
    <property type="project" value="UniProtKB-KW"/>
</dbReference>
<feature type="compositionally biased region" description="Acidic residues" evidence="3">
    <location>
        <begin position="288"/>
        <end position="297"/>
    </location>
</feature>
<dbReference type="PANTHER" id="PTHR46771:SF5">
    <property type="entry name" value="DETERIN"/>
    <property type="match status" value="1"/>
</dbReference>
<keyword evidence="1" id="KW-0479">Metal-binding</keyword>
<evidence type="ECO:0000256" key="2">
    <source>
        <dbReference type="ARBA" id="ARBA00022833"/>
    </source>
</evidence>
<comment type="caution">
    <text evidence="4">The sequence shown here is derived from an EMBL/GenBank/DDBJ whole genome shotgun (WGS) entry which is preliminary data.</text>
</comment>
<dbReference type="OrthoDB" id="2196114at2759"/>
<dbReference type="AlphaFoldDB" id="A0A427YMG1"/>
<dbReference type="Pfam" id="PF00653">
    <property type="entry name" value="BIR"/>
    <property type="match status" value="2"/>
</dbReference>
<dbReference type="FunFam" id="1.10.1170.10:FF:000016">
    <property type="entry name" value="Unplaced genomic scaffold supercont1.2, whole genome shotgun sequence"/>
    <property type="match status" value="1"/>
</dbReference>
<feature type="compositionally biased region" description="Acidic residues" evidence="3">
    <location>
        <begin position="304"/>
        <end position="327"/>
    </location>
</feature>